<organism evidence="3 4">
    <name type="scientific">Steinernema hermaphroditum</name>
    <dbReference type="NCBI Taxonomy" id="289476"/>
    <lineage>
        <taxon>Eukaryota</taxon>
        <taxon>Metazoa</taxon>
        <taxon>Ecdysozoa</taxon>
        <taxon>Nematoda</taxon>
        <taxon>Chromadorea</taxon>
        <taxon>Rhabditida</taxon>
        <taxon>Tylenchina</taxon>
        <taxon>Panagrolaimomorpha</taxon>
        <taxon>Strongyloidoidea</taxon>
        <taxon>Steinernematidae</taxon>
        <taxon>Steinernema</taxon>
    </lineage>
</organism>
<dbReference type="PROSITE" id="PS50041">
    <property type="entry name" value="C_TYPE_LECTIN_2"/>
    <property type="match status" value="1"/>
</dbReference>
<reference evidence="3" key="1">
    <citation type="submission" date="2023-06" db="EMBL/GenBank/DDBJ databases">
        <title>Genomic analysis of the entomopathogenic nematode Steinernema hermaphroditum.</title>
        <authorList>
            <person name="Schwarz E.M."/>
            <person name="Heppert J.K."/>
            <person name="Baniya A."/>
            <person name="Schwartz H.T."/>
            <person name="Tan C.-H."/>
            <person name="Antoshechkin I."/>
            <person name="Sternberg P.W."/>
            <person name="Goodrich-Blair H."/>
            <person name="Dillman A.R."/>
        </authorList>
    </citation>
    <scope>NUCLEOTIDE SEQUENCE</scope>
    <source>
        <strain evidence="3">PS9179</strain>
        <tissue evidence="3">Whole animal</tissue>
    </source>
</reference>
<keyword evidence="1" id="KW-0812">Transmembrane</keyword>
<dbReference type="InterPro" id="IPR016186">
    <property type="entry name" value="C-type_lectin-like/link_sf"/>
</dbReference>
<dbReference type="InterPro" id="IPR001304">
    <property type="entry name" value="C-type_lectin-like"/>
</dbReference>
<evidence type="ECO:0000256" key="1">
    <source>
        <dbReference type="SAM" id="Phobius"/>
    </source>
</evidence>
<protein>
    <recommendedName>
        <fullName evidence="2">C-type lectin domain-containing protein</fullName>
    </recommendedName>
</protein>
<dbReference type="InterPro" id="IPR016187">
    <property type="entry name" value="CTDL_fold"/>
</dbReference>
<sequence>MFSETAVILTESNVKLLKDHLQEHKRQSTTMKFFVVFTALFGLSLACGDGWSLLPSEGQCYKLFTTPSTFLEANSTCKGERAYLAHFNSAQYNAFAQLISSRNEKTPATQMPWIGGQWNEGLKRWMWIAGLPFSYANWCADAQPGDRTKNCVQMSPDTGCWTNVDCEEKRPFVCGKWTHSIVEIPDFGASAEKMAFVVTEGKTKDVREDTIENCYSTMLINVQPSETAFFDYIAEQKLCRIYTEVKATAPASEGSHQLFFLSNKDSSKTAARLLRELCPTCTYEA</sequence>
<feature type="domain" description="C-type lectin" evidence="2">
    <location>
        <begin position="56"/>
        <end position="175"/>
    </location>
</feature>
<dbReference type="SMART" id="SM00034">
    <property type="entry name" value="CLECT"/>
    <property type="match status" value="1"/>
</dbReference>
<dbReference type="Gene3D" id="3.10.100.10">
    <property type="entry name" value="Mannose-Binding Protein A, subunit A"/>
    <property type="match status" value="1"/>
</dbReference>
<dbReference type="PANTHER" id="PTHR22803">
    <property type="entry name" value="MANNOSE, PHOSPHOLIPASE, LECTIN RECEPTOR RELATED"/>
    <property type="match status" value="1"/>
</dbReference>
<name>A0AA39H9H2_9BILA</name>
<feature type="transmembrane region" description="Helical" evidence="1">
    <location>
        <begin position="33"/>
        <end position="54"/>
    </location>
</feature>
<dbReference type="SUPFAM" id="SSF56436">
    <property type="entry name" value="C-type lectin-like"/>
    <property type="match status" value="1"/>
</dbReference>
<evidence type="ECO:0000313" key="4">
    <source>
        <dbReference type="Proteomes" id="UP001175271"/>
    </source>
</evidence>
<dbReference type="InterPro" id="IPR050111">
    <property type="entry name" value="C-type_lectin/snaclec_domain"/>
</dbReference>
<keyword evidence="4" id="KW-1185">Reference proteome</keyword>
<comment type="caution">
    <text evidence="3">The sequence shown here is derived from an EMBL/GenBank/DDBJ whole genome shotgun (WGS) entry which is preliminary data.</text>
</comment>
<dbReference type="AlphaFoldDB" id="A0AA39H9H2"/>
<proteinExistence type="predicted"/>
<dbReference type="EMBL" id="JAUCMV010000004">
    <property type="protein sequence ID" value="KAK0401723.1"/>
    <property type="molecule type" value="Genomic_DNA"/>
</dbReference>
<gene>
    <name evidence="3" type="ORF">QR680_015938</name>
</gene>
<accession>A0AA39H9H2</accession>
<dbReference type="CDD" id="cd00037">
    <property type="entry name" value="CLECT"/>
    <property type="match status" value="1"/>
</dbReference>
<dbReference type="Proteomes" id="UP001175271">
    <property type="component" value="Unassembled WGS sequence"/>
</dbReference>
<evidence type="ECO:0000313" key="3">
    <source>
        <dbReference type="EMBL" id="KAK0401723.1"/>
    </source>
</evidence>
<dbReference type="Pfam" id="PF00059">
    <property type="entry name" value="Lectin_C"/>
    <property type="match status" value="1"/>
</dbReference>
<keyword evidence="1" id="KW-0472">Membrane</keyword>
<evidence type="ECO:0000259" key="2">
    <source>
        <dbReference type="PROSITE" id="PS50041"/>
    </source>
</evidence>
<keyword evidence="1" id="KW-1133">Transmembrane helix</keyword>